<dbReference type="Proteomes" id="UP000221243">
    <property type="component" value="Segment"/>
</dbReference>
<evidence type="ECO:0000313" key="1">
    <source>
        <dbReference type="EMBL" id="BAW98417.1"/>
    </source>
</evidence>
<dbReference type="RefSeq" id="YP_009599495.1">
    <property type="nucleotide sequence ID" value="NC_041916.1"/>
</dbReference>
<sequence>MLVNFLSFGSIPELHDRHPLVTSPIGEPTGSELTFSKDPNYYPSKDGSTTLINFYSRSSDDEEVTIDQTVIDRQNEITVWLLDQGKRGNLTQNAQECLQQLRATFTKDVEIVSVGEMVTNGTLYLPAFVEMNFTTAEDEITARVWYATGYFSAEYPFREILIALPLPPEDMDFLINHNHLEIESRLEKETPDVIQERINGLTVGQKYPYTARKSVKFEFIDTTNNQTVPIFFTAIIYGNASDVDEQLYETIKEEILNNSVFDETVWEPHLPDLFNPLEFTCIPYWNTVGLINETKAASTYSPIGDYADSLVLPTKYCPTINSQDLIKSLQTVPFMYNNTLVAFVAKAKNYGGKIKIRELYKDYQILSTLDYDNGRVEPETFDFIRQMETLLSAAEVVRPDGIPPAGVKRLVRNDILYVTKRIAKVNYLCPTYWQMVKDGVINE</sequence>
<organism evidence="1 2">
    <name type="scientific">Vibrio phage pTD1</name>
    <dbReference type="NCBI Taxonomy" id="1938577"/>
    <lineage>
        <taxon>Viruses</taxon>
        <taxon>Duplodnaviria</taxon>
        <taxon>Heunggongvirae</taxon>
        <taxon>Uroviricota</taxon>
        <taxon>Caudoviricetes</taxon>
        <taxon>Chimalliviridae</taxon>
        <taxon>Gorgonvirinae</taxon>
        <taxon>Tidunavirus</taxon>
        <taxon>Tidunavirus pTD1</taxon>
    </lineage>
</organism>
<reference evidence="1 2" key="1">
    <citation type="submission" date="2017-01" db="EMBL/GenBank/DDBJ databases">
        <title>Complete Genome Sequence of Vibrio Parahaemolyticus Bacteriophage pTD1.</title>
        <authorList>
            <person name="Midorikawa Y."/>
            <person name="Sano M."/>
        </authorList>
    </citation>
    <scope>NUCLEOTIDE SEQUENCE [LARGE SCALE GENOMIC DNA]</scope>
    <source>
        <strain evidence="1">PTD1</strain>
    </source>
</reference>
<protein>
    <submittedName>
        <fullName evidence="1">Phage protein</fullName>
    </submittedName>
</protein>
<dbReference type="KEGG" id="vg:40075224"/>
<dbReference type="OrthoDB" id="3783at10239"/>
<evidence type="ECO:0000313" key="2">
    <source>
        <dbReference type="Proteomes" id="UP000221243"/>
    </source>
</evidence>
<dbReference type="EMBL" id="AP017972">
    <property type="protein sequence ID" value="BAW98417.1"/>
    <property type="molecule type" value="Genomic_DNA"/>
</dbReference>
<proteinExistence type="predicted"/>
<dbReference type="GeneID" id="40075224"/>
<keyword evidence="2" id="KW-1185">Reference proteome</keyword>
<accession>A0A1Q2U389</accession>
<name>A0A1Q2U389_9CAUD</name>